<dbReference type="InterPro" id="IPR018608">
    <property type="entry name" value="Gti1/Pac2"/>
</dbReference>
<dbReference type="Proteomes" id="UP000307440">
    <property type="component" value="Unassembled WGS sequence"/>
</dbReference>
<gene>
    <name evidence="2" type="ORF">FA15DRAFT_591012</name>
</gene>
<evidence type="ECO:0000256" key="1">
    <source>
        <dbReference type="SAM" id="MobiDB-lite"/>
    </source>
</evidence>
<dbReference type="PANTHER" id="PTHR28027:SF1">
    <property type="entry name" value="CAMP INDEPENDENT REGULATORY PROTEIN (AFU_ORTHOLOGUE AFUA_3G09640)"/>
    <property type="match status" value="1"/>
</dbReference>
<evidence type="ECO:0000313" key="2">
    <source>
        <dbReference type="EMBL" id="TFK25215.1"/>
    </source>
</evidence>
<dbReference type="OrthoDB" id="5572844at2759"/>
<dbReference type="GO" id="GO:0003677">
    <property type="term" value="F:DNA binding"/>
    <property type="evidence" value="ECO:0007669"/>
    <property type="project" value="TreeGrafter"/>
</dbReference>
<reference evidence="2 3" key="1">
    <citation type="journal article" date="2019" name="Nat. Ecol. Evol.">
        <title>Megaphylogeny resolves global patterns of mushroom evolution.</title>
        <authorList>
            <person name="Varga T."/>
            <person name="Krizsan K."/>
            <person name="Foldi C."/>
            <person name="Dima B."/>
            <person name="Sanchez-Garcia M."/>
            <person name="Sanchez-Ramirez S."/>
            <person name="Szollosi G.J."/>
            <person name="Szarkandi J.G."/>
            <person name="Papp V."/>
            <person name="Albert L."/>
            <person name="Andreopoulos W."/>
            <person name="Angelini C."/>
            <person name="Antonin V."/>
            <person name="Barry K.W."/>
            <person name="Bougher N.L."/>
            <person name="Buchanan P."/>
            <person name="Buyck B."/>
            <person name="Bense V."/>
            <person name="Catcheside P."/>
            <person name="Chovatia M."/>
            <person name="Cooper J."/>
            <person name="Damon W."/>
            <person name="Desjardin D."/>
            <person name="Finy P."/>
            <person name="Geml J."/>
            <person name="Haridas S."/>
            <person name="Hughes K."/>
            <person name="Justo A."/>
            <person name="Karasinski D."/>
            <person name="Kautmanova I."/>
            <person name="Kiss B."/>
            <person name="Kocsube S."/>
            <person name="Kotiranta H."/>
            <person name="LaButti K.M."/>
            <person name="Lechner B.E."/>
            <person name="Liimatainen K."/>
            <person name="Lipzen A."/>
            <person name="Lukacs Z."/>
            <person name="Mihaltcheva S."/>
            <person name="Morgado L.N."/>
            <person name="Niskanen T."/>
            <person name="Noordeloos M.E."/>
            <person name="Ohm R.A."/>
            <person name="Ortiz-Santana B."/>
            <person name="Ovrebo C."/>
            <person name="Racz N."/>
            <person name="Riley R."/>
            <person name="Savchenko A."/>
            <person name="Shiryaev A."/>
            <person name="Soop K."/>
            <person name="Spirin V."/>
            <person name="Szebenyi C."/>
            <person name="Tomsovsky M."/>
            <person name="Tulloss R.E."/>
            <person name="Uehling J."/>
            <person name="Grigoriev I.V."/>
            <person name="Vagvolgyi C."/>
            <person name="Papp T."/>
            <person name="Martin F.M."/>
            <person name="Miettinen O."/>
            <person name="Hibbett D.S."/>
            <person name="Nagy L.G."/>
        </authorList>
    </citation>
    <scope>NUCLEOTIDE SEQUENCE [LARGE SCALE GENOMIC DNA]</scope>
    <source>
        <strain evidence="2 3">CBS 121175</strain>
    </source>
</reference>
<evidence type="ECO:0008006" key="4">
    <source>
        <dbReference type="Google" id="ProtNLM"/>
    </source>
</evidence>
<name>A0A5C3KY66_COPMA</name>
<accession>A0A5C3KY66</accession>
<feature type="region of interest" description="Disordered" evidence="1">
    <location>
        <begin position="230"/>
        <end position="268"/>
    </location>
</feature>
<proteinExistence type="predicted"/>
<sequence length="282" mass="31623">MQRATATGLRIRSPADARVIFHAVVTDVLPMVSRRLDTEERSLIQPGSVYVWEERGPQSELTGVGIERWTDGIRWGPSRVREGFLFYHEKSQQSYADHIYGNGKRPAPDPTTVLIKQTYTVYVDTPRGQRKWHLIAYFTEEALPRLRSVDDVPELHEIKVPVGLYKSARSAKGRPDPSFSSESDAGNFSPLEYMSYPQQYSPQQYSPPPLSDAGNRASLAFVDHHSRGLKSPRALSYSPTSPDDSGSDSGLAPLAYLQSRPPPRRHPIDEKTLMLFTASGRL</sequence>
<keyword evidence="3" id="KW-1185">Reference proteome</keyword>
<dbReference type="EMBL" id="ML210189">
    <property type="protein sequence ID" value="TFK25215.1"/>
    <property type="molecule type" value="Genomic_DNA"/>
</dbReference>
<feature type="region of interest" description="Disordered" evidence="1">
    <location>
        <begin position="167"/>
        <end position="193"/>
    </location>
</feature>
<dbReference type="Pfam" id="PF09729">
    <property type="entry name" value="Gti1_Pac2"/>
    <property type="match status" value="1"/>
</dbReference>
<protein>
    <recommendedName>
        <fullName evidence="4">cAMP-independent regulatory protein pac2</fullName>
    </recommendedName>
</protein>
<dbReference type="PANTHER" id="PTHR28027">
    <property type="entry name" value="TRANSCRIPTIONAL REGULATOR MIT1"/>
    <property type="match status" value="1"/>
</dbReference>
<feature type="compositionally biased region" description="Low complexity" evidence="1">
    <location>
        <begin position="236"/>
        <end position="250"/>
    </location>
</feature>
<organism evidence="2 3">
    <name type="scientific">Coprinopsis marcescibilis</name>
    <name type="common">Agaric fungus</name>
    <name type="synonym">Psathyrella marcescibilis</name>
    <dbReference type="NCBI Taxonomy" id="230819"/>
    <lineage>
        <taxon>Eukaryota</taxon>
        <taxon>Fungi</taxon>
        <taxon>Dikarya</taxon>
        <taxon>Basidiomycota</taxon>
        <taxon>Agaricomycotina</taxon>
        <taxon>Agaricomycetes</taxon>
        <taxon>Agaricomycetidae</taxon>
        <taxon>Agaricales</taxon>
        <taxon>Agaricineae</taxon>
        <taxon>Psathyrellaceae</taxon>
        <taxon>Coprinopsis</taxon>
    </lineage>
</organism>
<evidence type="ECO:0000313" key="3">
    <source>
        <dbReference type="Proteomes" id="UP000307440"/>
    </source>
</evidence>
<dbReference type="AlphaFoldDB" id="A0A5C3KY66"/>